<comment type="caution">
    <text evidence="2">The sequence shown here is derived from an EMBL/GenBank/DDBJ whole genome shotgun (WGS) entry which is preliminary data.</text>
</comment>
<feature type="transmembrane region" description="Helical" evidence="1">
    <location>
        <begin position="51"/>
        <end position="72"/>
    </location>
</feature>
<dbReference type="EMBL" id="JAZGQL010000001">
    <property type="protein sequence ID" value="MEE6305461.1"/>
    <property type="molecule type" value="Genomic_DNA"/>
</dbReference>
<sequence>MVDEVGPVDDGRLDRELAATLTQAQHALPAADPGAIDTIRGRYRRRRRQRAGLASLATAVLVLAVTLAGAQLTRTVPPVAPPADEASGTIRVWAITQPGDEPALRKLVNRQNRGAGFDVELVTFGNEEYKQKLRTGIGSSEGPDVFATWGGASLSGMARDGLLADLTALRDEPGTAGRFLPSTLAGGVVDGRQYGIPMGGTHPVVLFYHKGVFADAGVRPPGSYAELLSLVETFKARGITPISLAGAQGWTELMWVMYLAERIGGPGTTADIVAGRPGAWSKPAVAQALREVRALVERGAFGADFASVAYDDGDASGRLARGRAAMQLMGTWEYPTQLARNPDFVATGELGFVPFPAVSGGAGDPADLVGVPTHYFSVVAGSRHPEAALEFVRSVASDDYLDALVADGEVPPVTDAAQRLRGTRHAEFATSVHELVTRAPSYGLAWDQALEPAAATALLDNLRRLFQGKLTPEQFAAAMAQTG</sequence>
<keyword evidence="1" id="KW-0812">Transmembrane</keyword>
<gene>
    <name evidence="2" type="ORF">V1634_01245</name>
</gene>
<organism evidence="2 3">
    <name type="scientific">Plantactinospora veratri</name>
    <dbReference type="NCBI Taxonomy" id="1436122"/>
    <lineage>
        <taxon>Bacteria</taxon>
        <taxon>Bacillati</taxon>
        <taxon>Actinomycetota</taxon>
        <taxon>Actinomycetes</taxon>
        <taxon>Micromonosporales</taxon>
        <taxon>Micromonosporaceae</taxon>
        <taxon>Plantactinospora</taxon>
    </lineage>
</organism>
<name>A0ABU7S675_9ACTN</name>
<evidence type="ECO:0000313" key="3">
    <source>
        <dbReference type="Proteomes" id="UP001339911"/>
    </source>
</evidence>
<dbReference type="PANTHER" id="PTHR43649:SF14">
    <property type="entry name" value="BLR3389 PROTEIN"/>
    <property type="match status" value="1"/>
</dbReference>
<keyword evidence="1" id="KW-0472">Membrane</keyword>
<proteinExistence type="predicted"/>
<reference evidence="2 3" key="1">
    <citation type="submission" date="2024-01" db="EMBL/GenBank/DDBJ databases">
        <title>Genome insights into Plantactinospora veratri sp. nov.</title>
        <authorList>
            <person name="Wang L."/>
        </authorList>
    </citation>
    <scope>NUCLEOTIDE SEQUENCE [LARGE SCALE GENOMIC DNA]</scope>
    <source>
        <strain evidence="2 3">NEAU-FHS4</strain>
    </source>
</reference>
<evidence type="ECO:0000313" key="2">
    <source>
        <dbReference type="EMBL" id="MEE6305461.1"/>
    </source>
</evidence>
<dbReference type="Pfam" id="PF01547">
    <property type="entry name" value="SBP_bac_1"/>
    <property type="match status" value="1"/>
</dbReference>
<dbReference type="PANTHER" id="PTHR43649">
    <property type="entry name" value="ARABINOSE-BINDING PROTEIN-RELATED"/>
    <property type="match status" value="1"/>
</dbReference>
<dbReference type="InterPro" id="IPR050490">
    <property type="entry name" value="Bact_solute-bd_prot1"/>
</dbReference>
<evidence type="ECO:0000256" key="1">
    <source>
        <dbReference type="SAM" id="Phobius"/>
    </source>
</evidence>
<dbReference type="Gene3D" id="3.40.190.10">
    <property type="entry name" value="Periplasmic binding protein-like II"/>
    <property type="match status" value="2"/>
</dbReference>
<keyword evidence="3" id="KW-1185">Reference proteome</keyword>
<dbReference type="SUPFAM" id="SSF53850">
    <property type="entry name" value="Periplasmic binding protein-like II"/>
    <property type="match status" value="1"/>
</dbReference>
<accession>A0ABU7S675</accession>
<protein>
    <submittedName>
        <fullName evidence="2">Extracellular solute-binding protein</fullName>
    </submittedName>
</protein>
<keyword evidence="1" id="KW-1133">Transmembrane helix</keyword>
<dbReference type="RefSeq" id="WP_331205846.1">
    <property type="nucleotide sequence ID" value="NZ_JAZGQL010000001.1"/>
</dbReference>
<dbReference type="InterPro" id="IPR006059">
    <property type="entry name" value="SBP"/>
</dbReference>
<dbReference type="Proteomes" id="UP001339911">
    <property type="component" value="Unassembled WGS sequence"/>
</dbReference>